<dbReference type="InterPro" id="IPR043900">
    <property type="entry name" value="DUF5788"/>
</dbReference>
<dbReference type="GeneID" id="8681795"/>
<evidence type="ECO:0000313" key="1">
    <source>
        <dbReference type="EMBL" id="BAI61993.1"/>
    </source>
</evidence>
<evidence type="ECO:0000313" key="2">
    <source>
        <dbReference type="Proteomes" id="UP000001882"/>
    </source>
</evidence>
<reference evidence="1 2" key="2">
    <citation type="journal article" date="2008" name="Int. J. Syst. Evol. Microbiol.">
        <title>Methanocella paludicola gen. nov., sp. nov., a methane-producing archaeon, the first isolate of the lineage 'Rice Cluster I', and proposal of the new archaeal order Methanocellales ord. nov.</title>
        <authorList>
            <person name="Sakai S."/>
            <person name="Imachi H."/>
            <person name="Hanada S."/>
            <person name="Ohashi A."/>
            <person name="Harada H."/>
            <person name="Kamagata Y."/>
        </authorList>
    </citation>
    <scope>NUCLEOTIDE SEQUENCE [LARGE SCALE GENOMIC DNA]</scope>
    <source>
        <strain evidence="2">DSM 17711 / JCM 13418 / NBRC 101707 / SANAE</strain>
    </source>
</reference>
<dbReference type="EMBL" id="AP011532">
    <property type="protein sequence ID" value="BAI61993.1"/>
    <property type="molecule type" value="Genomic_DNA"/>
</dbReference>
<accession>D1YZX1</accession>
<reference evidence="2" key="3">
    <citation type="journal article" date="2011" name="PLoS ONE">
        <title>Genome sequence of a mesophilic hydrogenotrophic methanogen Methanocella paludicola, the first cultivated representative of the order Methanocellales.</title>
        <authorList>
            <person name="Sakai S."/>
            <person name="Takaki Y."/>
            <person name="Shimamura S."/>
            <person name="Sekine M."/>
            <person name="Tajima T."/>
            <person name="Kosugi H."/>
            <person name="Ichikawa N."/>
            <person name="Tasumi E."/>
            <person name="Hiraki A.T."/>
            <person name="Shimizu A."/>
            <person name="Kato Y."/>
            <person name="Nishiko R."/>
            <person name="Mori K."/>
            <person name="Fujita N."/>
            <person name="Imachi H."/>
            <person name="Takai K."/>
        </authorList>
    </citation>
    <scope>NUCLEOTIDE SEQUENCE [LARGE SCALE GENOMIC DNA]</scope>
    <source>
        <strain evidence="2">DSM 17711 / JCM 13418 / NBRC 101707 / SANAE</strain>
    </source>
</reference>
<gene>
    <name evidence="1" type="ordered locus">MCP_1921</name>
</gene>
<dbReference type="KEGG" id="mpd:MCP_1921"/>
<dbReference type="Pfam" id="PF19101">
    <property type="entry name" value="DUF5788"/>
    <property type="match status" value="1"/>
</dbReference>
<dbReference type="RefSeq" id="WP_012900670.1">
    <property type="nucleotide sequence ID" value="NC_013665.1"/>
</dbReference>
<dbReference type="AlphaFoldDB" id="D1YZX1"/>
<name>D1YZX1_METPS</name>
<dbReference type="InParanoid" id="D1YZX1"/>
<protein>
    <submittedName>
        <fullName evidence="1">Uncharacterized protein</fullName>
    </submittedName>
</protein>
<keyword evidence="2" id="KW-1185">Reference proteome</keyword>
<sequence>MNENVPNSCPLNYAGIPSGGKLTDEERKHLEAKLSRLLEWVGAWVPDEIVLEGKKLPLHEIIWNIVKKDKLTDSELELLLSLEKKLNEKYRQDLANIKYRDTTEDQAIKDFCEAIGLLRALVTLRDIEKKEEKKEEKDDVILKMRENSKEQALYWMGFLKRFNVL</sequence>
<dbReference type="OrthoDB" id="137027at2157"/>
<proteinExistence type="predicted"/>
<dbReference type="Proteomes" id="UP000001882">
    <property type="component" value="Chromosome"/>
</dbReference>
<dbReference type="eggNOG" id="arCOG03097">
    <property type="taxonomic scope" value="Archaea"/>
</dbReference>
<reference evidence="1 2" key="1">
    <citation type="journal article" date="2007" name="Appl. Environ. Microbiol.">
        <title>Isolation of key methanogens for global methane emission from rice paddy fields: a novel isolate affiliated with the clone cluster rice cluster I.</title>
        <authorList>
            <person name="Sakai S."/>
            <person name="Imachi H."/>
            <person name="Sekiguchi Y."/>
            <person name="Ohashi A."/>
            <person name="Harada H."/>
            <person name="Kamagata Y."/>
        </authorList>
    </citation>
    <scope>NUCLEOTIDE SEQUENCE [LARGE SCALE GENOMIC DNA]</scope>
    <source>
        <strain evidence="2">DSM 17711 / JCM 13418 / NBRC 101707 / SANAE</strain>
    </source>
</reference>
<organism evidence="1 2">
    <name type="scientific">Methanocella paludicola (strain DSM 17711 / JCM 13418 / NBRC 101707 / SANAE)</name>
    <dbReference type="NCBI Taxonomy" id="304371"/>
    <lineage>
        <taxon>Archaea</taxon>
        <taxon>Methanobacteriati</taxon>
        <taxon>Methanobacteriota</taxon>
        <taxon>Stenosarchaea group</taxon>
        <taxon>Methanomicrobia</taxon>
        <taxon>Methanocellales</taxon>
        <taxon>Methanocellaceae</taxon>
        <taxon>Methanocella</taxon>
    </lineage>
</organism>